<feature type="compositionally biased region" description="Polar residues" evidence="2">
    <location>
        <begin position="289"/>
        <end position="308"/>
    </location>
</feature>
<evidence type="ECO:0000313" key="4">
    <source>
        <dbReference type="EMBL" id="CAL1405518.1"/>
    </source>
</evidence>
<evidence type="ECO:0000256" key="2">
    <source>
        <dbReference type="SAM" id="MobiDB-lite"/>
    </source>
</evidence>
<dbReference type="AlphaFoldDB" id="A0AAV2G6Y5"/>
<reference evidence="4 5" key="1">
    <citation type="submission" date="2024-04" db="EMBL/GenBank/DDBJ databases">
        <authorList>
            <person name="Fracassetti M."/>
        </authorList>
    </citation>
    <scope>NUCLEOTIDE SEQUENCE [LARGE SCALE GENOMIC DNA]</scope>
</reference>
<dbReference type="PANTHER" id="PTHR31286:SF99">
    <property type="entry name" value="DUF4283 DOMAIN-CONTAINING PROTEIN"/>
    <property type="match status" value="1"/>
</dbReference>
<gene>
    <name evidence="4" type="ORF">LTRI10_LOCUS45301</name>
</gene>
<dbReference type="Proteomes" id="UP001497516">
    <property type="component" value="Chromosome 8"/>
</dbReference>
<feature type="region of interest" description="Disordered" evidence="2">
    <location>
        <begin position="109"/>
        <end position="425"/>
    </location>
</feature>
<dbReference type="InterPro" id="IPR001878">
    <property type="entry name" value="Znf_CCHC"/>
</dbReference>
<feature type="compositionally biased region" description="Basic and acidic residues" evidence="2">
    <location>
        <begin position="196"/>
        <end position="213"/>
    </location>
</feature>
<organism evidence="4 5">
    <name type="scientific">Linum trigynum</name>
    <dbReference type="NCBI Taxonomy" id="586398"/>
    <lineage>
        <taxon>Eukaryota</taxon>
        <taxon>Viridiplantae</taxon>
        <taxon>Streptophyta</taxon>
        <taxon>Embryophyta</taxon>
        <taxon>Tracheophyta</taxon>
        <taxon>Spermatophyta</taxon>
        <taxon>Magnoliopsida</taxon>
        <taxon>eudicotyledons</taxon>
        <taxon>Gunneridae</taxon>
        <taxon>Pentapetalae</taxon>
        <taxon>rosids</taxon>
        <taxon>fabids</taxon>
        <taxon>Malpighiales</taxon>
        <taxon>Linaceae</taxon>
        <taxon>Linum</taxon>
    </lineage>
</organism>
<feature type="compositionally biased region" description="Polar residues" evidence="2">
    <location>
        <begin position="322"/>
        <end position="332"/>
    </location>
</feature>
<dbReference type="PROSITE" id="PS50158">
    <property type="entry name" value="ZF_CCHC"/>
    <property type="match status" value="1"/>
</dbReference>
<feature type="compositionally biased region" description="Basic and acidic residues" evidence="2">
    <location>
        <begin position="141"/>
        <end position="155"/>
    </location>
</feature>
<name>A0AAV2G6Y5_9ROSI</name>
<dbReference type="EMBL" id="OZ034821">
    <property type="protein sequence ID" value="CAL1405518.1"/>
    <property type="molecule type" value="Genomic_DNA"/>
</dbReference>
<feature type="compositionally biased region" description="Low complexity" evidence="2">
    <location>
        <begin position="258"/>
        <end position="267"/>
    </location>
</feature>
<proteinExistence type="predicted"/>
<dbReference type="GO" id="GO:0003676">
    <property type="term" value="F:nucleic acid binding"/>
    <property type="evidence" value="ECO:0007669"/>
    <property type="project" value="InterPro"/>
</dbReference>
<evidence type="ECO:0000259" key="3">
    <source>
        <dbReference type="PROSITE" id="PS50158"/>
    </source>
</evidence>
<dbReference type="PANTHER" id="PTHR31286">
    <property type="entry name" value="GLYCINE-RICH CELL WALL STRUCTURAL PROTEIN 1.8-LIKE"/>
    <property type="match status" value="1"/>
</dbReference>
<keyword evidence="1" id="KW-0862">Zinc</keyword>
<feature type="compositionally biased region" description="Polar residues" evidence="2">
    <location>
        <begin position="247"/>
        <end position="257"/>
    </location>
</feature>
<feature type="domain" description="CCHC-type" evidence="3">
    <location>
        <begin position="80"/>
        <end position="94"/>
    </location>
</feature>
<sequence>MIVWVQLPALKIHFYHKEVLTTLGNLIGRTIKLDYHTLNLQRAKFARLAVEVDLSKPLVPRIWLDDAWQKVDYENLLDVCFECGVIGHTSACCPLRQTARPPALMAITGGESPGRTSEPVTEEPNPGFGPWILVTRKNRRNLRDTPQKAKSEGETRNINGGVQTKQGKIGGGDKEGGGMTASWSLASPSDTQRTSGQERKGGSGKKGGEEGRKGKGTYSESQGNGKGILGSGPEKKMNVRSGPKDQAQASTSAQFSDKPSTPTKPKPLALVGSQQMGLAKTSLKPDTKPVQQSSPPTVQTITGENGTIMQIVHLQPKPVERPTSQVPAVPSSTKDRTKRGKAKQADHRRTPTKLSPLRGLHIGTPKKERRSKSKGRIAALTMQEIAAWTSAANSTTGNTEGGAGAGSREEQAANPSQTALDFSIP</sequence>
<keyword evidence="1" id="KW-0863">Zinc-finger</keyword>
<feature type="compositionally biased region" description="Polar residues" evidence="2">
    <location>
        <begin position="413"/>
        <end position="425"/>
    </location>
</feature>
<keyword evidence="1" id="KW-0479">Metal-binding</keyword>
<dbReference type="GO" id="GO:0008270">
    <property type="term" value="F:zinc ion binding"/>
    <property type="evidence" value="ECO:0007669"/>
    <property type="project" value="UniProtKB-KW"/>
</dbReference>
<dbReference type="InterPro" id="IPR040256">
    <property type="entry name" value="At4g02000-like"/>
</dbReference>
<protein>
    <recommendedName>
        <fullName evidence="3">CCHC-type domain-containing protein</fullName>
    </recommendedName>
</protein>
<feature type="compositionally biased region" description="Polar residues" evidence="2">
    <location>
        <begin position="181"/>
        <end position="194"/>
    </location>
</feature>
<accession>A0AAV2G6Y5</accession>
<keyword evidence="5" id="KW-1185">Reference proteome</keyword>
<evidence type="ECO:0000256" key="1">
    <source>
        <dbReference type="PROSITE-ProRule" id="PRU00047"/>
    </source>
</evidence>
<evidence type="ECO:0000313" key="5">
    <source>
        <dbReference type="Proteomes" id="UP001497516"/>
    </source>
</evidence>